<dbReference type="InterPro" id="IPR008972">
    <property type="entry name" value="Cupredoxin"/>
</dbReference>
<dbReference type="FunCoup" id="A0A0L0HEM4">
    <property type="interactions" value="38"/>
</dbReference>
<dbReference type="Pfam" id="PF07731">
    <property type="entry name" value="Cu-oxidase_2"/>
    <property type="match status" value="1"/>
</dbReference>
<dbReference type="PROSITE" id="PS00080">
    <property type="entry name" value="MULTICOPPER_OXIDASE2"/>
    <property type="match status" value="1"/>
</dbReference>
<dbReference type="GO" id="GO:0033215">
    <property type="term" value="P:reductive iron assimilation"/>
    <property type="evidence" value="ECO:0007669"/>
    <property type="project" value="TreeGrafter"/>
</dbReference>
<dbReference type="OrthoDB" id="2121828at2759"/>
<evidence type="ECO:0000313" key="12">
    <source>
        <dbReference type="Proteomes" id="UP000053201"/>
    </source>
</evidence>
<dbReference type="InterPro" id="IPR033138">
    <property type="entry name" value="Cu_oxidase_CS"/>
</dbReference>
<dbReference type="PANTHER" id="PTHR11709">
    <property type="entry name" value="MULTI-COPPER OXIDASE"/>
    <property type="match status" value="1"/>
</dbReference>
<dbReference type="eggNOG" id="KOG1263">
    <property type="taxonomic scope" value="Eukaryota"/>
</dbReference>
<keyword evidence="6" id="KW-0472">Membrane</keyword>
<keyword evidence="4" id="KW-0560">Oxidoreductase</keyword>
<dbReference type="InterPro" id="IPR011707">
    <property type="entry name" value="Cu-oxidase-like_N"/>
</dbReference>
<dbReference type="InterPro" id="IPR011706">
    <property type="entry name" value="Cu-oxidase_C"/>
</dbReference>
<evidence type="ECO:0000259" key="10">
    <source>
        <dbReference type="Pfam" id="PF07732"/>
    </source>
</evidence>
<dbReference type="InterPro" id="IPR044130">
    <property type="entry name" value="CuRO_2_Fet3-like"/>
</dbReference>
<dbReference type="CDD" id="cd13877">
    <property type="entry name" value="CuRO_2_Fet3p_like"/>
    <property type="match status" value="1"/>
</dbReference>
<organism evidence="11 12">
    <name type="scientific">Spizellomyces punctatus (strain DAOM BR117)</name>
    <dbReference type="NCBI Taxonomy" id="645134"/>
    <lineage>
        <taxon>Eukaryota</taxon>
        <taxon>Fungi</taxon>
        <taxon>Fungi incertae sedis</taxon>
        <taxon>Chytridiomycota</taxon>
        <taxon>Chytridiomycota incertae sedis</taxon>
        <taxon>Chytridiomycetes</taxon>
        <taxon>Spizellomycetales</taxon>
        <taxon>Spizellomycetaceae</taxon>
        <taxon>Spizellomyces</taxon>
    </lineage>
</organism>
<proteinExistence type="inferred from homology"/>
<keyword evidence="6" id="KW-0812">Transmembrane</keyword>
<dbReference type="InterPro" id="IPR001117">
    <property type="entry name" value="Cu-oxidase_2nd"/>
</dbReference>
<dbReference type="PROSITE" id="PS00079">
    <property type="entry name" value="MULTICOPPER_OXIDASE1"/>
    <property type="match status" value="1"/>
</dbReference>
<dbReference type="GO" id="GO:0005507">
    <property type="term" value="F:copper ion binding"/>
    <property type="evidence" value="ECO:0007669"/>
    <property type="project" value="InterPro"/>
</dbReference>
<keyword evidence="2" id="KW-0479">Metal-binding</keyword>
<feature type="chain" id="PRO_5005539767" description="L-ascorbate oxidase" evidence="7">
    <location>
        <begin position="24"/>
        <end position="574"/>
    </location>
</feature>
<evidence type="ECO:0000259" key="8">
    <source>
        <dbReference type="Pfam" id="PF00394"/>
    </source>
</evidence>
<dbReference type="RefSeq" id="XP_016607516.1">
    <property type="nucleotide sequence ID" value="XM_016753924.1"/>
</dbReference>
<dbReference type="CDD" id="cd13899">
    <property type="entry name" value="CuRO_3_Fet3p"/>
    <property type="match status" value="1"/>
</dbReference>
<feature type="transmembrane region" description="Helical" evidence="6">
    <location>
        <begin position="551"/>
        <end position="572"/>
    </location>
</feature>
<dbReference type="GO" id="GO:0004322">
    <property type="term" value="F:ferroxidase activity"/>
    <property type="evidence" value="ECO:0007669"/>
    <property type="project" value="TreeGrafter"/>
</dbReference>
<evidence type="ECO:0000313" key="11">
    <source>
        <dbReference type="EMBL" id="KNC99476.1"/>
    </source>
</evidence>
<feature type="domain" description="Plastocyanin-like" evidence="8">
    <location>
        <begin position="158"/>
        <end position="308"/>
    </location>
</feature>
<dbReference type="InParanoid" id="A0A0L0HEM4"/>
<evidence type="ECO:0008006" key="13">
    <source>
        <dbReference type="Google" id="ProtNLM"/>
    </source>
</evidence>
<reference evidence="11 12" key="1">
    <citation type="submission" date="2009-08" db="EMBL/GenBank/DDBJ databases">
        <title>The Genome Sequence of Spizellomyces punctatus strain DAOM BR117.</title>
        <authorList>
            <consortium name="The Broad Institute Genome Sequencing Platform"/>
            <person name="Russ C."/>
            <person name="Cuomo C."/>
            <person name="Shea T."/>
            <person name="Young S.K."/>
            <person name="Zeng Q."/>
            <person name="Koehrsen M."/>
            <person name="Haas B."/>
            <person name="Borodovsky M."/>
            <person name="Guigo R."/>
            <person name="Alvarado L."/>
            <person name="Berlin A."/>
            <person name="Bochicchio J."/>
            <person name="Borenstein D."/>
            <person name="Chapman S."/>
            <person name="Chen Z."/>
            <person name="Engels R."/>
            <person name="Freedman E."/>
            <person name="Gellesch M."/>
            <person name="Goldberg J."/>
            <person name="Griggs A."/>
            <person name="Gujja S."/>
            <person name="Heiman D."/>
            <person name="Hepburn T."/>
            <person name="Howarth C."/>
            <person name="Jen D."/>
            <person name="Larson L."/>
            <person name="Lewis B."/>
            <person name="Mehta T."/>
            <person name="Park D."/>
            <person name="Pearson M."/>
            <person name="Roberts A."/>
            <person name="Saif S."/>
            <person name="Shenoy N."/>
            <person name="Sisk P."/>
            <person name="Stolte C."/>
            <person name="Sykes S."/>
            <person name="Thomson T."/>
            <person name="Walk T."/>
            <person name="White J."/>
            <person name="Yandava C."/>
            <person name="Burger G."/>
            <person name="Gray M.W."/>
            <person name="Holland P.W.H."/>
            <person name="King N."/>
            <person name="Lang F.B.F."/>
            <person name="Roger A.J."/>
            <person name="Ruiz-Trillo I."/>
            <person name="Lander E."/>
            <person name="Nusbaum C."/>
        </authorList>
    </citation>
    <scope>NUCLEOTIDE SEQUENCE [LARGE SCALE GENOMIC DNA]</scope>
    <source>
        <strain evidence="11 12">DAOM BR117</strain>
    </source>
</reference>
<keyword evidence="3 7" id="KW-0732">Signal</keyword>
<evidence type="ECO:0000256" key="6">
    <source>
        <dbReference type="SAM" id="Phobius"/>
    </source>
</evidence>
<dbReference type="Gene3D" id="2.60.40.420">
    <property type="entry name" value="Cupredoxins - blue copper proteins"/>
    <property type="match status" value="3"/>
</dbReference>
<comment type="similarity">
    <text evidence="1">Belongs to the multicopper oxidase family.</text>
</comment>
<evidence type="ECO:0000259" key="9">
    <source>
        <dbReference type="Pfam" id="PF07731"/>
    </source>
</evidence>
<dbReference type="GeneID" id="27689070"/>
<sequence length="574" mass="62888">MHLPSSLSSLSCLLLLLISTASAAIVRYDLDIGYIQNVNADGHFARRVIGVNGKWPPPKLIANYNDTLVINVRNSLDVPTALHSHGMFFNKTNYFDGAAGVTQCGIPPGSNFTYEIPLQQWGTYWYHAHVRGQYLDGFRGALIINPPPTAQLAKYDHEYTLILHDWYHDEYDTVMKDYGGIFNVRGVEPPPNSGIVHIMNGTDYVPKMTFIPNKTYRIRVINMAGFPMFTMGIGGHEMEVIEVDGVDTEPKTASNIEIGVAQRYSVLVKAKNATDMNYNVAIKMDDSMFALIPPTLNLNLTALIEYSPTAPTSDAPPPSTEVLDDLTIAPLVKEASVAPDVSHDLNVFLGVLDDGINHGQFNNNTYVAPLTPTMLSALTTGQDATNPAIYGKQTNAIVLEHNKMIQLVVNNDDGGSHPFHLHGHRFQIVYRSEQRYDPTQPIPDQPNPIRRDTVQIPAFGSAVIRFRSDNPGVWLFHCHIQWHMEVGLVATLIEAPLEMQKTITPPSYVGSQCAALGKPISGNAAGKQGLDLTGAPDGPHNLSGKFETKGIIALIGTIVSAVLGMSVVVWFAKE</sequence>
<evidence type="ECO:0000256" key="7">
    <source>
        <dbReference type="SAM" id="SignalP"/>
    </source>
</evidence>
<feature type="signal peptide" evidence="7">
    <location>
        <begin position="1"/>
        <end position="23"/>
    </location>
</feature>
<dbReference type="STRING" id="645134.A0A0L0HEM4"/>
<gene>
    <name evidence="11" type="ORF">SPPG_05711</name>
</gene>
<dbReference type="GO" id="GO:0033573">
    <property type="term" value="C:high-affinity iron permease complex"/>
    <property type="evidence" value="ECO:0007669"/>
    <property type="project" value="TreeGrafter"/>
</dbReference>
<protein>
    <recommendedName>
        <fullName evidence="13">L-ascorbate oxidase</fullName>
    </recommendedName>
</protein>
<dbReference type="SUPFAM" id="SSF49503">
    <property type="entry name" value="Cupredoxins"/>
    <property type="match status" value="3"/>
</dbReference>
<dbReference type="InterPro" id="IPR002355">
    <property type="entry name" value="Cu_oxidase_Cu_BS"/>
</dbReference>
<keyword evidence="12" id="KW-1185">Reference proteome</keyword>
<evidence type="ECO:0000256" key="1">
    <source>
        <dbReference type="ARBA" id="ARBA00010609"/>
    </source>
</evidence>
<evidence type="ECO:0000256" key="2">
    <source>
        <dbReference type="ARBA" id="ARBA00022723"/>
    </source>
</evidence>
<dbReference type="Proteomes" id="UP000053201">
    <property type="component" value="Unassembled WGS sequence"/>
</dbReference>
<dbReference type="Pfam" id="PF07732">
    <property type="entry name" value="Cu-oxidase_3"/>
    <property type="match status" value="1"/>
</dbReference>
<keyword evidence="6" id="KW-1133">Transmembrane helix</keyword>
<dbReference type="AlphaFoldDB" id="A0A0L0HEM4"/>
<evidence type="ECO:0000256" key="5">
    <source>
        <dbReference type="ARBA" id="ARBA00023008"/>
    </source>
</evidence>
<accession>A0A0L0HEM4</accession>
<keyword evidence="5" id="KW-0186">Copper</keyword>
<dbReference type="EMBL" id="KQ257458">
    <property type="protein sequence ID" value="KNC99476.1"/>
    <property type="molecule type" value="Genomic_DNA"/>
</dbReference>
<name>A0A0L0HEM4_SPIPD</name>
<evidence type="ECO:0000256" key="3">
    <source>
        <dbReference type="ARBA" id="ARBA00022729"/>
    </source>
</evidence>
<dbReference type="OMA" id="WHSHTEH"/>
<dbReference type="InterPro" id="IPR045087">
    <property type="entry name" value="Cu-oxidase_fam"/>
</dbReference>
<dbReference type="Pfam" id="PF00394">
    <property type="entry name" value="Cu-oxidase"/>
    <property type="match status" value="1"/>
</dbReference>
<feature type="domain" description="Plastocyanin-like" evidence="10">
    <location>
        <begin position="37"/>
        <end position="147"/>
    </location>
</feature>
<dbReference type="GO" id="GO:0010106">
    <property type="term" value="P:cellular response to iron ion starvation"/>
    <property type="evidence" value="ECO:0007669"/>
    <property type="project" value="TreeGrafter"/>
</dbReference>
<dbReference type="VEuPathDB" id="FungiDB:SPPG_05711"/>
<evidence type="ECO:0000256" key="4">
    <source>
        <dbReference type="ARBA" id="ARBA00023002"/>
    </source>
</evidence>
<feature type="domain" description="Plastocyanin-like" evidence="9">
    <location>
        <begin position="368"/>
        <end position="496"/>
    </location>
</feature>
<dbReference type="PANTHER" id="PTHR11709:SF361">
    <property type="entry name" value="IRON TRANSPORT MULTICOPPER OXIDASE FET3"/>
    <property type="match status" value="1"/>
</dbReference>